<evidence type="ECO:0000313" key="4">
    <source>
        <dbReference type="Proteomes" id="UP000664534"/>
    </source>
</evidence>
<evidence type="ECO:0000259" key="2">
    <source>
        <dbReference type="Pfam" id="PF12234"/>
    </source>
</evidence>
<accession>A0A8H3FTL1</accession>
<gene>
    <name evidence="3" type="primary">RAV1</name>
    <name evidence="3" type="ORF">IMSHALPRED_008209</name>
</gene>
<sequence length="1330" mass="149693">MRTVLPGKPQAKLQAVCTALWEGQRLVAYISGNALVILSGPHSLIQTVYDDQLLTLEAVAIDEASGKIAICSSEEVHIYKPYGKKEGALKWSFQSSLKVPSHDNGTLTLSWGSEEELLIGSSSLRLYQTGEDDALIWIRNLPKPVKIASFSYDASLIASIGYHDRLIKIWRRQSFGSDDTRFDFTYLPHPTAVTGIHWRRPHDRQQILDHVLFSICADSKIRIWAATDLHGLQALQLWADIDMQEAIQPRQLETPYQSSKRYAFIIDGKDFTFATGRAVQAASSDGHEEHHALEHLLEVAKTNPEVCVVVDRHGNMSAWGLENVGCKARKITDKFNVAHVENVKLSFPRDVQAERDNVQFLTFCSRQTDSPFTLLVHHFDGRIIWYESKLEELFDPSPRQQRVQMKALWTGHDGSVKKIVRSGSGKALISRTNDNEGLVWRQGNDESGMALTRTSSLSCPEHIHRSCLLQEGDFIINLHHHSITLWDTRSPVARLTVSCAFHAEGKPLCLIPLPRSDIKSLSHYVATITSMMEAIVWKVNLPRGPQQCLDEDSNPVMELFCTSRLGIQDDLSFVLPVDPAGYLSAASDFLDTFARDLAISYSDSGVLRAWTARLEDDKGSVNWLVTSTTETGINNPSLASGSSIRKIAIVDSAKTGLTIWDPWSGQLEYDATYGSSDSIQDLDWSSTPDEQSILAVGFPYRVMILAQMRYDYLDAGPAWAPIREIHIKELTSHPIGDSTWLGSGNLVIGAGNQLFVYNKAVDTSDDKIMDLLIPVHQHQSLSIFDLVTYLNGPLPVFHPQFLAQCILAGKLVQVQQIIIGLYQALKFFVAGDDLDSFVAMKPCDFYSEQERFSFAAKKEMRSSYADFVVDDDPETVTEELAASLNENLAKLAIPQLSSHEQFYLADIIECVATVEKQRRSMDENAMRYLLFFRQHMIRKSRAPAAQVSITWREIVWAYHSGSQDILVDLVSRQFSGRMLWEHARESGMFMWMTDLTALRAQFEVIARNEYTKTDEKNPIDCSLYYLALKKKSVLVGLWRMAAWNREQSGTQKLLRNDFSEARWKTAALKNAYALLGKRRFSTLDRKDFITLTDLLAGYAAAFFLLAGNLQDAINVCANQLHDLQLAIAVARVYDGDDSLVLRSLLEEKVLPQAAVEGNRWLATWAFWMLGQREMAVRVLISPVCNMINSPEAPNLHSKSYLSSDPALVVLYKQLRGKTLQGLKGASKVSPRAEWDFVIENARLYDRMGCDLLALDLVRNWEFLRRPKENITDGTHPPDPRNMLRRRSSLVVDDMPSPRSPTEQKMKPMGKPAPTVFEEPSTNSLLDSFGF</sequence>
<dbReference type="Gene3D" id="2.130.10.10">
    <property type="entry name" value="YVTN repeat-like/Quinoprotein amine dehydrogenase"/>
    <property type="match status" value="1"/>
</dbReference>
<comment type="caution">
    <text evidence="3">The sequence shown here is derived from an EMBL/GenBank/DDBJ whole genome shotgun (WGS) entry which is preliminary data.</text>
</comment>
<organism evidence="3 4">
    <name type="scientific">Imshaugia aleurites</name>
    <dbReference type="NCBI Taxonomy" id="172621"/>
    <lineage>
        <taxon>Eukaryota</taxon>
        <taxon>Fungi</taxon>
        <taxon>Dikarya</taxon>
        <taxon>Ascomycota</taxon>
        <taxon>Pezizomycotina</taxon>
        <taxon>Lecanoromycetes</taxon>
        <taxon>OSLEUM clade</taxon>
        <taxon>Lecanoromycetidae</taxon>
        <taxon>Lecanorales</taxon>
        <taxon>Lecanorineae</taxon>
        <taxon>Parmeliaceae</taxon>
        <taxon>Imshaugia</taxon>
    </lineage>
</organism>
<name>A0A8H3FTL1_9LECA</name>
<dbReference type="SUPFAM" id="SSF50978">
    <property type="entry name" value="WD40 repeat-like"/>
    <property type="match status" value="1"/>
</dbReference>
<keyword evidence="4" id="KW-1185">Reference proteome</keyword>
<dbReference type="PANTHER" id="PTHR13950:SF9">
    <property type="entry name" value="RABCONNECTIN-3A"/>
    <property type="match status" value="1"/>
</dbReference>
<proteinExistence type="predicted"/>
<dbReference type="OrthoDB" id="342131at2759"/>
<dbReference type="InterPro" id="IPR015943">
    <property type="entry name" value="WD40/YVTN_repeat-like_dom_sf"/>
</dbReference>
<dbReference type="EMBL" id="CAJPDT010000057">
    <property type="protein sequence ID" value="CAF9930526.1"/>
    <property type="molecule type" value="Genomic_DNA"/>
</dbReference>
<dbReference type="Proteomes" id="UP000664534">
    <property type="component" value="Unassembled WGS sequence"/>
</dbReference>
<feature type="compositionally biased region" description="Basic and acidic residues" evidence="1">
    <location>
        <begin position="1269"/>
        <end position="1278"/>
    </location>
</feature>
<dbReference type="GO" id="GO:0043291">
    <property type="term" value="C:RAVE complex"/>
    <property type="evidence" value="ECO:0007669"/>
    <property type="project" value="TreeGrafter"/>
</dbReference>
<feature type="compositionally biased region" description="Polar residues" evidence="1">
    <location>
        <begin position="1319"/>
        <end position="1330"/>
    </location>
</feature>
<reference evidence="3" key="1">
    <citation type="submission" date="2021-03" db="EMBL/GenBank/DDBJ databases">
        <authorList>
            <person name="Tagirdzhanova G."/>
        </authorList>
    </citation>
    <scope>NUCLEOTIDE SEQUENCE</scope>
</reference>
<dbReference type="InterPro" id="IPR022033">
    <property type="entry name" value="Rav1p_C"/>
</dbReference>
<dbReference type="GO" id="GO:0007035">
    <property type="term" value="P:vacuolar acidification"/>
    <property type="evidence" value="ECO:0007669"/>
    <property type="project" value="TreeGrafter"/>
</dbReference>
<dbReference type="InterPro" id="IPR052208">
    <property type="entry name" value="DmX-like/RAVE_component"/>
</dbReference>
<feature type="domain" description="RAVE complex protein Rav1 C-terminal" evidence="2">
    <location>
        <begin position="605"/>
        <end position="1256"/>
    </location>
</feature>
<evidence type="ECO:0000256" key="1">
    <source>
        <dbReference type="SAM" id="MobiDB-lite"/>
    </source>
</evidence>
<protein>
    <submittedName>
        <fullName evidence="3">Regulator of (H+)-ATPase in vacuolar membrane</fullName>
    </submittedName>
</protein>
<feature type="region of interest" description="Disordered" evidence="1">
    <location>
        <begin position="1269"/>
        <end position="1330"/>
    </location>
</feature>
<dbReference type="SUPFAM" id="SSF82171">
    <property type="entry name" value="DPP6 N-terminal domain-like"/>
    <property type="match status" value="1"/>
</dbReference>
<evidence type="ECO:0000313" key="3">
    <source>
        <dbReference type="EMBL" id="CAF9930526.1"/>
    </source>
</evidence>
<dbReference type="InterPro" id="IPR036322">
    <property type="entry name" value="WD40_repeat_dom_sf"/>
</dbReference>
<dbReference type="PANTHER" id="PTHR13950">
    <property type="entry name" value="RABCONNECTIN-RELATED"/>
    <property type="match status" value="1"/>
</dbReference>
<dbReference type="Pfam" id="PF12234">
    <property type="entry name" value="Rav1p_C"/>
    <property type="match status" value="1"/>
</dbReference>